<keyword evidence="2 4" id="KW-0863">Zinc-finger</keyword>
<dbReference type="EMBL" id="CM008053">
    <property type="protein sequence ID" value="PVH34347.1"/>
    <property type="molecule type" value="Genomic_DNA"/>
</dbReference>
<keyword evidence="3" id="KW-0862">Zinc</keyword>
<dbReference type="PANTHER" id="PTHR42647">
    <property type="entry name" value="SBP (S-RIBONUCLEASE BINDING PROTEIN) FAMILY PROTEIN"/>
    <property type="match status" value="1"/>
</dbReference>
<feature type="domain" description="RING-type" evidence="6">
    <location>
        <begin position="325"/>
        <end position="359"/>
    </location>
</feature>
<reference evidence="7" key="1">
    <citation type="submission" date="2018-04" db="EMBL/GenBank/DDBJ databases">
        <title>WGS assembly of Panicum hallii.</title>
        <authorList>
            <person name="Lovell J."/>
            <person name="Jenkins J."/>
            <person name="Lowry D."/>
            <person name="Mamidi S."/>
            <person name="Sreedasyam A."/>
            <person name="Weng X."/>
            <person name="Barry K."/>
            <person name="Bonette J."/>
            <person name="Campitelli B."/>
            <person name="Daum C."/>
            <person name="Gordon S."/>
            <person name="Gould B."/>
            <person name="Lipzen A."/>
            <person name="Macqueen A."/>
            <person name="Palacio-Mejia J."/>
            <person name="Plott C."/>
            <person name="Shakirov E."/>
            <person name="Shu S."/>
            <person name="Yoshinaga Y."/>
            <person name="Zane M."/>
            <person name="Rokhsar D."/>
            <person name="Grimwood J."/>
            <person name="Schmutz J."/>
            <person name="Juenger T."/>
        </authorList>
    </citation>
    <scope>NUCLEOTIDE SEQUENCE [LARGE SCALE GENOMIC DNA]</scope>
    <source>
        <strain evidence="7">FIL2</strain>
    </source>
</reference>
<dbReference type="PROSITE" id="PS50089">
    <property type="entry name" value="ZF_RING_2"/>
    <property type="match status" value="1"/>
</dbReference>
<organism evidence="7">
    <name type="scientific">Panicum hallii</name>
    <dbReference type="NCBI Taxonomy" id="206008"/>
    <lineage>
        <taxon>Eukaryota</taxon>
        <taxon>Viridiplantae</taxon>
        <taxon>Streptophyta</taxon>
        <taxon>Embryophyta</taxon>
        <taxon>Tracheophyta</taxon>
        <taxon>Spermatophyta</taxon>
        <taxon>Magnoliopsida</taxon>
        <taxon>Liliopsida</taxon>
        <taxon>Poales</taxon>
        <taxon>Poaceae</taxon>
        <taxon>PACMAD clade</taxon>
        <taxon>Panicoideae</taxon>
        <taxon>Panicodae</taxon>
        <taxon>Paniceae</taxon>
        <taxon>Panicinae</taxon>
        <taxon>Panicum</taxon>
        <taxon>Panicum sect. Panicum</taxon>
    </lineage>
</organism>
<dbReference type="InterPro" id="IPR013083">
    <property type="entry name" value="Znf_RING/FYVE/PHD"/>
</dbReference>
<dbReference type="Proteomes" id="UP000243499">
    <property type="component" value="Chromosome 8"/>
</dbReference>
<name>A0A2T8I9K2_9POAL</name>
<evidence type="ECO:0000313" key="7">
    <source>
        <dbReference type="EMBL" id="PVH34347.1"/>
    </source>
</evidence>
<protein>
    <recommendedName>
        <fullName evidence="6">RING-type domain-containing protein</fullName>
    </recommendedName>
</protein>
<dbReference type="Pfam" id="PF13920">
    <property type="entry name" value="zf-C3HC4_3"/>
    <property type="match status" value="1"/>
</dbReference>
<dbReference type="GO" id="GO:0004842">
    <property type="term" value="F:ubiquitin-protein transferase activity"/>
    <property type="evidence" value="ECO:0007669"/>
    <property type="project" value="TreeGrafter"/>
</dbReference>
<evidence type="ECO:0000256" key="2">
    <source>
        <dbReference type="ARBA" id="ARBA00022771"/>
    </source>
</evidence>
<dbReference type="InterPro" id="IPR001841">
    <property type="entry name" value="Znf_RING"/>
</dbReference>
<evidence type="ECO:0000256" key="4">
    <source>
        <dbReference type="PROSITE-ProRule" id="PRU00175"/>
    </source>
</evidence>
<dbReference type="Gene3D" id="3.30.40.10">
    <property type="entry name" value="Zinc/RING finger domain, C3HC4 (zinc finger)"/>
    <property type="match status" value="1"/>
</dbReference>
<sequence length="372" mass="37453">MLQNPPILVFTVVASCSSPLSPLLSLSWRRLGGMAVHAQFGGGLAGCLPLCGGAGLAEEQMLALRDCGGALLPAATAGNKAYRYNCAAGVVCGAQSELTCNGGGVALPSRKRGREDAFLEPHVSSSSAALLPIPGMHQVAAAHHSPAAIASRVAESATASTSGRPAAGGAASASVADALVAELCRQGAEVDALVRAECERLRAGLEQARKRQRQAVARAAAAGAVRLLRAKEAELDAARRRAAELEERLRQAAAEGQAWCGLARSNEAVAAGLRAALDALLLRGGDSCDPAPAAAADDAQSHCVVEAEDAAAAAASAPAASGWACRSCGGGEASVLLLPCRHLCLCKACEPRAEACPVCLAPKSASIHVAAI</sequence>
<feature type="coiled-coil region" evidence="5">
    <location>
        <begin position="221"/>
        <end position="255"/>
    </location>
</feature>
<evidence type="ECO:0000256" key="1">
    <source>
        <dbReference type="ARBA" id="ARBA00022723"/>
    </source>
</evidence>
<accession>A0A2T8I9K2</accession>
<proteinExistence type="predicted"/>
<keyword evidence="1" id="KW-0479">Metal-binding</keyword>
<dbReference type="PANTHER" id="PTHR42647:SF68">
    <property type="entry name" value="OS11G0542100 PROTEIN"/>
    <property type="match status" value="1"/>
</dbReference>
<dbReference type="GO" id="GO:0008270">
    <property type="term" value="F:zinc ion binding"/>
    <property type="evidence" value="ECO:0007669"/>
    <property type="project" value="UniProtKB-KW"/>
</dbReference>
<keyword evidence="5" id="KW-0175">Coiled coil</keyword>
<dbReference type="AlphaFoldDB" id="A0A2T8I9K2"/>
<evidence type="ECO:0000259" key="6">
    <source>
        <dbReference type="PROSITE" id="PS50089"/>
    </source>
</evidence>
<evidence type="ECO:0000256" key="3">
    <source>
        <dbReference type="ARBA" id="ARBA00022833"/>
    </source>
</evidence>
<evidence type="ECO:0000256" key="5">
    <source>
        <dbReference type="SAM" id="Coils"/>
    </source>
</evidence>
<gene>
    <name evidence="7" type="ORF">PAHAL_8G200600</name>
</gene>
<dbReference type="Gramene" id="PVH34347">
    <property type="protein sequence ID" value="PVH34347"/>
    <property type="gene ID" value="PAHAL_8G200600"/>
</dbReference>